<name>A0ABD5S0R4_9EURY</name>
<dbReference type="InterPro" id="IPR004323">
    <property type="entry name" value="Ion_tolerance_CutA"/>
</dbReference>
<evidence type="ECO:0000313" key="3">
    <source>
        <dbReference type="EMBL" id="MFC6724522.1"/>
    </source>
</evidence>
<accession>A0ABD5S0R4</accession>
<keyword evidence="2" id="KW-0963">Cytoplasm</keyword>
<dbReference type="SUPFAM" id="SSF54913">
    <property type="entry name" value="GlnB-like"/>
    <property type="match status" value="1"/>
</dbReference>
<dbReference type="InterPro" id="IPR015867">
    <property type="entry name" value="N-reg_PII/ATP_PRibTrfase_C"/>
</dbReference>
<comment type="similarity">
    <text evidence="1">Belongs to the CutA family.</text>
</comment>
<sequence length="29" mass="3136">MVTAYVTAPREAADDIARTLVEERLAACV</sequence>
<dbReference type="Pfam" id="PF03091">
    <property type="entry name" value="CutA1"/>
    <property type="match status" value="1"/>
</dbReference>
<reference evidence="3 4" key="1">
    <citation type="journal article" date="2019" name="Int. J. Syst. Evol. Microbiol.">
        <title>The Global Catalogue of Microorganisms (GCM) 10K type strain sequencing project: providing services to taxonomists for standard genome sequencing and annotation.</title>
        <authorList>
            <consortium name="The Broad Institute Genomics Platform"/>
            <consortium name="The Broad Institute Genome Sequencing Center for Infectious Disease"/>
            <person name="Wu L."/>
            <person name="Ma J."/>
        </authorList>
    </citation>
    <scope>NUCLEOTIDE SEQUENCE [LARGE SCALE GENOMIC DNA]</scope>
    <source>
        <strain evidence="3 4">NBRC 111368</strain>
    </source>
</reference>
<gene>
    <name evidence="3" type="primary">cutA</name>
    <name evidence="3" type="ORF">ACFQE1_09070</name>
</gene>
<keyword evidence="4" id="KW-1185">Reference proteome</keyword>
<proteinExistence type="inferred from homology"/>
<evidence type="ECO:0000313" key="4">
    <source>
        <dbReference type="Proteomes" id="UP001596328"/>
    </source>
</evidence>
<protein>
    <submittedName>
        <fullName evidence="3">Divalent cation tolerance protein CutA</fullName>
    </submittedName>
</protein>
<dbReference type="AlphaFoldDB" id="A0ABD5S0R4"/>
<evidence type="ECO:0000256" key="1">
    <source>
        <dbReference type="ARBA" id="ARBA00010169"/>
    </source>
</evidence>
<dbReference type="InterPro" id="IPR011322">
    <property type="entry name" value="N-reg_PII-like_a/b"/>
</dbReference>
<comment type="caution">
    <text evidence="3">The sequence shown here is derived from an EMBL/GenBank/DDBJ whole genome shotgun (WGS) entry which is preliminary data.</text>
</comment>
<dbReference type="EMBL" id="JBHSWU010000204">
    <property type="protein sequence ID" value="MFC6724522.1"/>
    <property type="molecule type" value="Genomic_DNA"/>
</dbReference>
<dbReference type="Gene3D" id="3.30.70.120">
    <property type="match status" value="1"/>
</dbReference>
<dbReference type="Proteomes" id="UP001596328">
    <property type="component" value="Unassembled WGS sequence"/>
</dbReference>
<organism evidence="3 4">
    <name type="scientific">Halobium palmae</name>
    <dbReference type="NCBI Taxonomy" id="1776492"/>
    <lineage>
        <taxon>Archaea</taxon>
        <taxon>Methanobacteriati</taxon>
        <taxon>Methanobacteriota</taxon>
        <taxon>Stenosarchaea group</taxon>
        <taxon>Halobacteria</taxon>
        <taxon>Halobacteriales</taxon>
        <taxon>Haloferacaceae</taxon>
        <taxon>Halobium</taxon>
    </lineage>
</organism>
<feature type="non-terminal residue" evidence="3">
    <location>
        <position position="29"/>
    </location>
</feature>
<evidence type="ECO:0000256" key="2">
    <source>
        <dbReference type="ARBA" id="ARBA00022490"/>
    </source>
</evidence>